<accession>A0A0G0KCQ3</accession>
<evidence type="ECO:0000313" key="1">
    <source>
        <dbReference type="EMBL" id="KKQ46909.1"/>
    </source>
</evidence>
<evidence type="ECO:0000313" key="2">
    <source>
        <dbReference type="Proteomes" id="UP000034430"/>
    </source>
</evidence>
<protein>
    <submittedName>
        <fullName evidence="1">Uncharacterized protein</fullName>
    </submittedName>
</protein>
<organism evidence="1 2">
    <name type="scientific">Candidatus Yanofskybacteria bacterium GW2011_GWC2_37_9</name>
    <dbReference type="NCBI Taxonomy" id="1619028"/>
    <lineage>
        <taxon>Bacteria</taxon>
        <taxon>Candidatus Yanofskyibacteriota</taxon>
    </lineage>
</organism>
<comment type="caution">
    <text evidence="1">The sequence shown here is derived from an EMBL/GenBank/DDBJ whole genome shotgun (WGS) entry which is preliminary data.</text>
</comment>
<proteinExistence type="predicted"/>
<dbReference type="EMBL" id="LBTU01000023">
    <property type="protein sequence ID" value="KKQ46909.1"/>
    <property type="molecule type" value="Genomic_DNA"/>
</dbReference>
<sequence>MCPGFGVPLISKQPVSEFVKKEKREFLPFEEFQKEVKALYPKKGDVKKWYTKERKNHTNWPAAPNRTYKDRGWTSWPELVGKNKE</sequence>
<name>A0A0G0KCQ3_9BACT</name>
<gene>
    <name evidence="1" type="ORF">US65_C0023G0011</name>
</gene>
<dbReference type="AlphaFoldDB" id="A0A0G0KCQ3"/>
<dbReference type="Proteomes" id="UP000034430">
    <property type="component" value="Unassembled WGS sequence"/>
</dbReference>
<reference evidence="1 2" key="1">
    <citation type="journal article" date="2015" name="Nature">
        <title>rRNA introns, odd ribosomes, and small enigmatic genomes across a large radiation of phyla.</title>
        <authorList>
            <person name="Brown C.T."/>
            <person name="Hug L.A."/>
            <person name="Thomas B.C."/>
            <person name="Sharon I."/>
            <person name="Castelle C.J."/>
            <person name="Singh A."/>
            <person name="Wilkins M.J."/>
            <person name="Williams K.H."/>
            <person name="Banfield J.F."/>
        </authorList>
    </citation>
    <scope>NUCLEOTIDE SEQUENCE [LARGE SCALE GENOMIC DNA]</scope>
</reference>